<dbReference type="NCBIfam" id="TIGR01022">
    <property type="entry name" value="rpmJ_bact"/>
    <property type="match status" value="1"/>
</dbReference>
<dbReference type="AlphaFoldDB" id="A0AAE0IBB9"/>
<dbReference type="InterPro" id="IPR052010">
    <property type="entry name" value="Ribosomal_LSU_bL36"/>
</dbReference>
<evidence type="ECO:0000313" key="6">
    <source>
        <dbReference type="Proteomes" id="UP001283341"/>
    </source>
</evidence>
<keyword evidence="2 4" id="KW-0689">Ribosomal protein</keyword>
<name>A0AAE0IBB9_9PEZI</name>
<dbReference type="EMBL" id="JAUEDM010000003">
    <property type="protein sequence ID" value="KAK3322018.1"/>
    <property type="molecule type" value="Genomic_DNA"/>
</dbReference>
<reference evidence="5" key="2">
    <citation type="submission" date="2023-06" db="EMBL/GenBank/DDBJ databases">
        <authorList>
            <consortium name="Lawrence Berkeley National Laboratory"/>
            <person name="Haridas S."/>
            <person name="Hensen N."/>
            <person name="Bonometti L."/>
            <person name="Westerberg I."/>
            <person name="Brannstrom I.O."/>
            <person name="Guillou S."/>
            <person name="Cros-Aarteil S."/>
            <person name="Calhoun S."/>
            <person name="Kuo A."/>
            <person name="Mondo S."/>
            <person name="Pangilinan J."/>
            <person name="Riley R."/>
            <person name="Labutti K."/>
            <person name="Andreopoulos B."/>
            <person name="Lipzen A."/>
            <person name="Chen C."/>
            <person name="Yanf M."/>
            <person name="Daum C."/>
            <person name="Ng V."/>
            <person name="Clum A."/>
            <person name="Steindorff A."/>
            <person name="Ohm R."/>
            <person name="Martin F."/>
            <person name="Silar P."/>
            <person name="Natvig D."/>
            <person name="Lalanne C."/>
            <person name="Gautier V."/>
            <person name="Ament-Velasquez S.L."/>
            <person name="Kruys A."/>
            <person name="Hutchinson M.I."/>
            <person name="Powell A.J."/>
            <person name="Barry K."/>
            <person name="Miller A.N."/>
            <person name="Grigoriev I.V."/>
            <person name="Debuchy R."/>
            <person name="Gladieux P."/>
            <person name="Thoren M.H."/>
            <person name="Johannesson H."/>
        </authorList>
    </citation>
    <scope>NUCLEOTIDE SEQUENCE</scope>
    <source>
        <strain evidence="5">CBS 118394</strain>
    </source>
</reference>
<evidence type="ECO:0000256" key="3">
    <source>
        <dbReference type="ARBA" id="ARBA00023274"/>
    </source>
</evidence>
<dbReference type="PANTHER" id="PTHR18804:SF16">
    <property type="entry name" value="RIBOSOMAL PROTEIN"/>
    <property type="match status" value="1"/>
</dbReference>
<evidence type="ECO:0000256" key="4">
    <source>
        <dbReference type="RuleBase" id="RU000570"/>
    </source>
</evidence>
<gene>
    <name evidence="5" type="ORF">B0H66DRAFT_186245</name>
</gene>
<dbReference type="GO" id="GO:0006412">
    <property type="term" value="P:translation"/>
    <property type="evidence" value="ECO:0007669"/>
    <property type="project" value="InterPro"/>
</dbReference>
<comment type="caution">
    <text evidence="5">The sequence shown here is derived from an EMBL/GenBank/DDBJ whole genome shotgun (WGS) entry which is preliminary data.</text>
</comment>
<reference evidence="5" key="1">
    <citation type="journal article" date="2023" name="Mol. Phylogenet. Evol.">
        <title>Genome-scale phylogeny and comparative genomics of the fungal order Sordariales.</title>
        <authorList>
            <person name="Hensen N."/>
            <person name="Bonometti L."/>
            <person name="Westerberg I."/>
            <person name="Brannstrom I.O."/>
            <person name="Guillou S."/>
            <person name="Cros-Aarteil S."/>
            <person name="Calhoun S."/>
            <person name="Haridas S."/>
            <person name="Kuo A."/>
            <person name="Mondo S."/>
            <person name="Pangilinan J."/>
            <person name="Riley R."/>
            <person name="LaButti K."/>
            <person name="Andreopoulos B."/>
            <person name="Lipzen A."/>
            <person name="Chen C."/>
            <person name="Yan M."/>
            <person name="Daum C."/>
            <person name="Ng V."/>
            <person name="Clum A."/>
            <person name="Steindorff A."/>
            <person name="Ohm R.A."/>
            <person name="Martin F."/>
            <person name="Silar P."/>
            <person name="Natvig D.O."/>
            <person name="Lalanne C."/>
            <person name="Gautier V."/>
            <person name="Ament-Velasquez S.L."/>
            <person name="Kruys A."/>
            <person name="Hutchinson M.I."/>
            <person name="Powell A.J."/>
            <person name="Barry K."/>
            <person name="Miller A.N."/>
            <person name="Grigoriev I.V."/>
            <person name="Debuchy R."/>
            <person name="Gladieux P."/>
            <person name="Hiltunen Thoren M."/>
            <person name="Johannesson H."/>
        </authorList>
    </citation>
    <scope>NUCLEOTIDE SEQUENCE</scope>
    <source>
        <strain evidence="5">CBS 118394</strain>
    </source>
</reference>
<dbReference type="InterPro" id="IPR035977">
    <property type="entry name" value="Ribosomal_bL36_sp"/>
</dbReference>
<keyword evidence="6" id="KW-1185">Reference proteome</keyword>
<evidence type="ECO:0000256" key="1">
    <source>
        <dbReference type="ARBA" id="ARBA00007645"/>
    </source>
</evidence>
<keyword evidence="3 4" id="KW-0687">Ribonucleoprotein</keyword>
<dbReference type="Proteomes" id="UP001283341">
    <property type="component" value="Unassembled WGS sequence"/>
</dbReference>
<dbReference type="InterPro" id="IPR000473">
    <property type="entry name" value="Ribosomal_bL36"/>
</dbReference>
<comment type="similarity">
    <text evidence="1 4">Belongs to the bacterial ribosomal protein bL36 family.</text>
</comment>
<dbReference type="Pfam" id="PF00444">
    <property type="entry name" value="Ribosomal_L36"/>
    <property type="match status" value="1"/>
</dbReference>
<evidence type="ECO:0000256" key="2">
    <source>
        <dbReference type="ARBA" id="ARBA00022980"/>
    </source>
</evidence>
<dbReference type="HAMAP" id="MF_00251">
    <property type="entry name" value="Ribosomal_bL36"/>
    <property type="match status" value="1"/>
</dbReference>
<proteinExistence type="inferred from homology"/>
<dbReference type="SUPFAM" id="SSF57840">
    <property type="entry name" value="Ribosomal protein L36"/>
    <property type="match status" value="1"/>
</dbReference>
<dbReference type="GO" id="GO:0005840">
    <property type="term" value="C:ribosome"/>
    <property type="evidence" value="ECO:0007669"/>
    <property type="project" value="UniProtKB-KW"/>
</dbReference>
<dbReference type="GO" id="GO:0003735">
    <property type="term" value="F:structural constituent of ribosome"/>
    <property type="evidence" value="ECO:0007669"/>
    <property type="project" value="InterPro"/>
</dbReference>
<sequence length="138" mass="14985">MASFSILSQTARSSVLATKSLASSMRALSLARSVLPSSTSSSQKQVRCLSQSALHPSGCQRPCCRPTLSAKSSQTTGVAAPRSGAVFQNQQTRGMKVHSSIKKRCEHCKVVRRKAGKRHVGYRYIICSANPRHKQRQG</sequence>
<protein>
    <recommendedName>
        <fullName evidence="4">Ribosomal protein</fullName>
    </recommendedName>
</protein>
<dbReference type="GO" id="GO:1990904">
    <property type="term" value="C:ribonucleoprotein complex"/>
    <property type="evidence" value="ECO:0007669"/>
    <property type="project" value="UniProtKB-KW"/>
</dbReference>
<evidence type="ECO:0000313" key="5">
    <source>
        <dbReference type="EMBL" id="KAK3322018.1"/>
    </source>
</evidence>
<dbReference type="PANTHER" id="PTHR18804">
    <property type="entry name" value="RIBOSOMAL PROTEIN"/>
    <property type="match status" value="1"/>
</dbReference>
<organism evidence="5 6">
    <name type="scientific">Apodospora peruviana</name>
    <dbReference type="NCBI Taxonomy" id="516989"/>
    <lineage>
        <taxon>Eukaryota</taxon>
        <taxon>Fungi</taxon>
        <taxon>Dikarya</taxon>
        <taxon>Ascomycota</taxon>
        <taxon>Pezizomycotina</taxon>
        <taxon>Sordariomycetes</taxon>
        <taxon>Sordariomycetidae</taxon>
        <taxon>Sordariales</taxon>
        <taxon>Lasiosphaeriaceae</taxon>
        <taxon>Apodospora</taxon>
    </lineage>
</organism>
<accession>A0AAE0IBB9</accession>